<proteinExistence type="predicted"/>
<evidence type="ECO:0000256" key="1">
    <source>
        <dbReference type="SAM" id="Phobius"/>
    </source>
</evidence>
<organism evidence="2">
    <name type="scientific">Siphoviridae sp. ctFIm6</name>
    <dbReference type="NCBI Taxonomy" id="2827818"/>
    <lineage>
        <taxon>Viruses</taxon>
        <taxon>Duplodnaviria</taxon>
        <taxon>Heunggongvirae</taxon>
        <taxon>Uroviricota</taxon>
        <taxon>Caudoviricetes</taxon>
    </lineage>
</organism>
<keyword evidence="1" id="KW-0812">Transmembrane</keyword>
<feature type="transmembrane region" description="Helical" evidence="1">
    <location>
        <begin position="21"/>
        <end position="43"/>
    </location>
</feature>
<dbReference type="EMBL" id="BK032608">
    <property type="protein sequence ID" value="DAF51040.1"/>
    <property type="molecule type" value="Genomic_DNA"/>
</dbReference>
<sequence length="160" mass="18421">MRSKHKHMQKENSKTGRKLMKSFVLAILNVVLPLFGVIVGGFVSNHSAVKQMEFESKRLRHQEKREAYSAFLSEYHKFLLTAEKGKRANPNDITGEEMEESIHFSSAYAVAALHAPTVIREKLKELYTLATFRAQGKETPNLAEKYEELQVLLYHDLRIM</sequence>
<reference evidence="2" key="1">
    <citation type="journal article" date="2021" name="Proc. Natl. Acad. Sci. U.S.A.">
        <title>A Catalog of Tens of Thousands of Viruses from Human Metagenomes Reveals Hidden Associations with Chronic Diseases.</title>
        <authorList>
            <person name="Tisza M.J."/>
            <person name="Buck C.B."/>
        </authorList>
    </citation>
    <scope>NUCLEOTIDE SEQUENCE</scope>
    <source>
        <strain evidence="2">CtFIm6</strain>
    </source>
</reference>
<accession>A0A8S5SJC7</accession>
<name>A0A8S5SJC7_9CAUD</name>
<evidence type="ECO:0000313" key="2">
    <source>
        <dbReference type="EMBL" id="DAF51040.1"/>
    </source>
</evidence>
<keyword evidence="1" id="KW-1133">Transmembrane helix</keyword>
<protein>
    <submittedName>
        <fullName evidence="2">Uncharacterized protein</fullName>
    </submittedName>
</protein>
<keyword evidence="1" id="KW-0472">Membrane</keyword>